<sequence>MGNTKGQGRAGRPHDIRILFCRSPPRSLAAAAFIPFRRFNPDGLPDTEKLREDHGRCSMNTQYLEYVRQQLMVATADLSGATKGQLMAWLENAQFDTKTFKRKKPRVWDPENEKWQVLDNPPIPGKQSHAKGSHIPLVQPVEFATASWRRALLSLEEHQKAWLLWNYSENTNWDHQVAITQWAWTEFSQQLKGKRVAKKTIDRLRQLIWLAAQDVKAELAGRDVYQYGDLAALVGVNKTNWSQNYVEHYDAMVSLYKGLDSNALHHVSRSRSQQKAANYQQGIAEMN</sequence>
<proteinExistence type="predicted"/>
<organism evidence="1">
    <name type="scientific">Siphoviridae sp. ctpLW14</name>
    <dbReference type="NCBI Taxonomy" id="2826464"/>
    <lineage>
        <taxon>Viruses</taxon>
        <taxon>Duplodnaviria</taxon>
        <taxon>Heunggongvirae</taxon>
        <taxon>Uroviricota</taxon>
        <taxon>Caudoviricetes</taxon>
    </lineage>
</organism>
<name>A0A8S5N9M0_9CAUD</name>
<accession>A0A8S5N9M0</accession>
<dbReference type="EMBL" id="BK015100">
    <property type="protein sequence ID" value="DAD90960.1"/>
    <property type="molecule type" value="Genomic_DNA"/>
</dbReference>
<protein>
    <submittedName>
        <fullName evidence="1">Antitermination protein Q</fullName>
    </submittedName>
</protein>
<reference evidence="1" key="1">
    <citation type="journal article" date="2021" name="Proc. Natl. Acad. Sci. U.S.A.">
        <title>A Catalog of Tens of Thousands of Viruses from Human Metagenomes Reveals Hidden Associations with Chronic Diseases.</title>
        <authorList>
            <person name="Tisza M.J."/>
            <person name="Buck C.B."/>
        </authorList>
    </citation>
    <scope>NUCLEOTIDE SEQUENCE</scope>
    <source>
        <strain evidence="1">CtpLW14</strain>
    </source>
</reference>
<dbReference type="Pfam" id="PF06323">
    <property type="entry name" value="Phage_antiter_Q"/>
    <property type="match status" value="1"/>
</dbReference>
<evidence type="ECO:0000313" key="1">
    <source>
        <dbReference type="EMBL" id="DAD90960.1"/>
    </source>
</evidence>
<dbReference type="InterPro" id="IPR010455">
    <property type="entry name" value="Phage_82_GpQ"/>
</dbReference>